<sequence>MNTSPTTSLSAAAHDLADRATSGIDRAREASDNVRRQLSEVGERTTDYVQQEPVKALLLAAAAGAAGGLLVGWLARSRTAR</sequence>
<dbReference type="Proteomes" id="UP001379945">
    <property type="component" value="Unassembled WGS sequence"/>
</dbReference>
<evidence type="ECO:0000256" key="1">
    <source>
        <dbReference type="SAM" id="MobiDB-lite"/>
    </source>
</evidence>
<accession>A0ABU9C3Z7</accession>
<keyword evidence="2" id="KW-0472">Membrane</keyword>
<dbReference type="RefSeq" id="WP_341398644.1">
    <property type="nucleotide sequence ID" value="NZ_JBBUTI010000005.1"/>
</dbReference>
<proteinExistence type="predicted"/>
<feature type="transmembrane region" description="Helical" evidence="2">
    <location>
        <begin position="56"/>
        <end position="75"/>
    </location>
</feature>
<feature type="compositionally biased region" description="Basic and acidic residues" evidence="1">
    <location>
        <begin position="25"/>
        <end position="35"/>
    </location>
</feature>
<comment type="caution">
    <text evidence="3">The sequence shown here is derived from an EMBL/GenBank/DDBJ whole genome shotgun (WGS) entry which is preliminary data.</text>
</comment>
<name>A0ABU9C3Z7_9BURK</name>
<evidence type="ECO:0008006" key="5">
    <source>
        <dbReference type="Google" id="ProtNLM"/>
    </source>
</evidence>
<keyword evidence="2" id="KW-1133">Transmembrane helix</keyword>
<protein>
    <recommendedName>
        <fullName evidence="5">DUF883 domain-containing protein</fullName>
    </recommendedName>
</protein>
<organism evidence="3 4">
    <name type="scientific">Ideonella margarita</name>
    <dbReference type="NCBI Taxonomy" id="2984191"/>
    <lineage>
        <taxon>Bacteria</taxon>
        <taxon>Pseudomonadati</taxon>
        <taxon>Pseudomonadota</taxon>
        <taxon>Betaproteobacteria</taxon>
        <taxon>Burkholderiales</taxon>
        <taxon>Sphaerotilaceae</taxon>
        <taxon>Ideonella</taxon>
    </lineage>
</organism>
<feature type="compositionally biased region" description="Polar residues" evidence="1">
    <location>
        <begin position="1"/>
        <end position="10"/>
    </location>
</feature>
<evidence type="ECO:0000313" key="3">
    <source>
        <dbReference type="EMBL" id="MEK8046356.1"/>
    </source>
</evidence>
<evidence type="ECO:0000256" key="2">
    <source>
        <dbReference type="SAM" id="Phobius"/>
    </source>
</evidence>
<gene>
    <name evidence="3" type="ORF">AACH00_08380</name>
</gene>
<reference evidence="3 4" key="1">
    <citation type="submission" date="2024-04" db="EMBL/GenBank/DDBJ databases">
        <title>Novel species of the genus Ideonella isolated from streams.</title>
        <authorList>
            <person name="Lu H."/>
        </authorList>
    </citation>
    <scope>NUCLEOTIDE SEQUENCE [LARGE SCALE GENOMIC DNA]</scope>
    <source>
        <strain evidence="3 4">LYT19W</strain>
    </source>
</reference>
<keyword evidence="4" id="KW-1185">Reference proteome</keyword>
<feature type="region of interest" description="Disordered" evidence="1">
    <location>
        <begin position="1"/>
        <end position="35"/>
    </location>
</feature>
<keyword evidence="2" id="KW-0812">Transmembrane</keyword>
<dbReference type="EMBL" id="JBBUTI010000005">
    <property type="protein sequence ID" value="MEK8046356.1"/>
    <property type="molecule type" value="Genomic_DNA"/>
</dbReference>
<evidence type="ECO:0000313" key="4">
    <source>
        <dbReference type="Proteomes" id="UP001379945"/>
    </source>
</evidence>